<dbReference type="RefSeq" id="YP_009193465.1">
    <property type="nucleotide sequence ID" value="NC_028742.1"/>
</dbReference>
<dbReference type="OrthoDB" id="1919at10239"/>
<evidence type="ECO:0000256" key="1">
    <source>
        <dbReference type="SAM" id="MobiDB-lite"/>
    </source>
</evidence>
<evidence type="ECO:0000313" key="2">
    <source>
        <dbReference type="EMBL" id="AKF14579.1"/>
    </source>
</evidence>
<proteinExistence type="predicted"/>
<dbReference type="EMBL" id="KR080199">
    <property type="protein sequence ID" value="AKF14579.1"/>
    <property type="molecule type" value="Genomic_DNA"/>
</dbReference>
<gene>
    <name evidence="2" type="primary">10</name>
    <name evidence="2" type="ORF">SEA_BAEE_10</name>
</gene>
<sequence>MAASTLRIVRRPKGAPALRSLTAASQPIDDPQKIKGNINGLLRTTWQAEAWDMLDLVGELRYYVGWRASSCSRVRLVVSELDDDGAPTGGVADDNPDRQKLIEIARAIAGGRLGQSQLVKRLVECLTVPGESYIAILLRDDGEHWLALTREEWKSKPGGGTDIEMPDGTMHEYVKGVDRLFRVWNPRPRRAKEADSPVRACLDPLREIVRTTKKIKNASKSRLIGNGVVFLPQEMSLPAAQAPLAAGKPGDPTPVFSGAAGAEQLSDLLYNVAKVAVDDEDSQAAFIPIFATVPGEHLQKVNHLKFGNEITEVEIKTRNDAIARLAMGLDVSPERLLGLGSNSNHWSAWQIGDEDVQLHINPVMETICQFINDQVLRRVFEDMGLDPSKYVLWYDASQLTIDPDKSDEATEAHDRGAITSEAYRKYLGLGDESGYDLESIDGWKLLAQDIVAKNPEMITTWAPLIDALEGVEFPQPVTALPPGNEENPEGEPEGQSAGGEEPDTEESSEQAAITARVHSSAEWVLAERLLVARALELAGKRRVKTYDHDQRARLSSYPAHRWHRMLPPVEEQDIPRLINGWDSALEDHAISLLGVDTEQLRAHVRAEIYRELTRPVVDAEVV</sequence>
<dbReference type="KEGG" id="vg:26586368"/>
<dbReference type="Proteomes" id="UP000204054">
    <property type="component" value="Segment"/>
</dbReference>
<protein>
    <submittedName>
        <fullName evidence="2">Portal protein</fullName>
    </submittedName>
</protein>
<reference evidence="2 3" key="1">
    <citation type="journal article" date="2015" name="Genome Announc.">
        <title>Genome Sequences of Mycobacteriophages AlanGrant, Baee, Corofin, OrangeOswald, and Vincenzo, New Members of Cluster B.</title>
        <authorList>
            <person name="Pope W.H."/>
            <person name="Carbonara M.E."/>
            <person name="Cioffi H.M."/>
            <person name="Cruz T."/>
            <person name="Dang B.Q."/>
            <person name="Doyle A.N."/>
            <person name="Fan O.H."/>
            <person name="Gallagher M."/>
            <person name="Gentile G.M."/>
            <person name="German B.A."/>
            <person name="Farrell M.E."/>
            <person name="Gerwig M."/>
            <person name="Hunter K.L."/>
            <person name="Lefever V.E."/>
            <person name="Marfisi N.A."/>
            <person name="McDonnell J.E."/>
            <person name="Monga J.K."/>
            <person name="Quiroz K.G."/>
            <person name="Pong A.C."/>
            <person name="Rimple P.A."/>
            <person name="Situ M."/>
            <person name="Sohnen P.C."/>
            <person name="Stockinger A.N."/>
            <person name="Thompson P.K."/>
            <person name="Torchio N.M."/>
            <person name="Toner C.L."/>
            <person name="Ulbrich M.C."/>
            <person name="Vohra N.I."/>
            <person name="Zakir A."/>
            <person name="Adkins N.L."/>
            <person name="Brown B.R."/>
            <person name="Churilla B.M."/>
            <person name="Kramer Z.J."/>
            <person name="Lapin J.S."/>
            <person name="Montgomery M.T."/>
            <person name="Prout A.K."/>
            <person name="Grubb S.R."/>
            <person name="Warner M.H."/>
            <person name="Bowman C.A."/>
            <person name="Russell D.A."/>
            <person name="Hatfull G.F."/>
        </authorList>
    </citation>
    <scope>NUCLEOTIDE SEQUENCE [LARGE SCALE GENOMIC DNA]</scope>
</reference>
<evidence type="ECO:0000313" key="3">
    <source>
        <dbReference type="Proteomes" id="UP000204054"/>
    </source>
</evidence>
<accession>A0A0F6WE59</accession>
<name>A0A0F6WE59_9CAUD</name>
<organism evidence="2 3">
    <name type="scientific">Mycobacterium phage Baee</name>
    <dbReference type="NCBI Taxonomy" id="1647306"/>
    <lineage>
        <taxon>Viruses</taxon>
        <taxon>Duplodnaviria</taxon>
        <taxon>Heunggongvirae</taxon>
        <taxon>Uroviricota</taxon>
        <taxon>Caudoviricetes</taxon>
        <taxon>Bclasvirinae</taxon>
        <taxon>Acadianvirus</taxon>
        <taxon>Acadianvirus baee</taxon>
    </lineage>
</organism>
<dbReference type="GeneID" id="26586368"/>
<keyword evidence="3" id="KW-1185">Reference proteome</keyword>
<feature type="region of interest" description="Disordered" evidence="1">
    <location>
        <begin position="474"/>
        <end position="513"/>
    </location>
</feature>